<evidence type="ECO:0000313" key="5">
    <source>
        <dbReference type="EMBL" id="GMN37388.1"/>
    </source>
</evidence>
<dbReference type="Proteomes" id="UP001187192">
    <property type="component" value="Unassembled WGS sequence"/>
</dbReference>
<evidence type="ECO:0000256" key="1">
    <source>
        <dbReference type="ARBA" id="ARBA00007692"/>
    </source>
</evidence>
<evidence type="ECO:0008006" key="7">
    <source>
        <dbReference type="Google" id="ProtNLM"/>
    </source>
</evidence>
<feature type="region of interest" description="Disordered" evidence="4">
    <location>
        <begin position="28"/>
        <end position="47"/>
    </location>
</feature>
<feature type="region of interest" description="Disordered" evidence="4">
    <location>
        <begin position="62"/>
        <end position="84"/>
    </location>
</feature>
<reference evidence="5" key="1">
    <citation type="submission" date="2023-07" db="EMBL/GenBank/DDBJ databases">
        <title>draft genome sequence of fig (Ficus carica).</title>
        <authorList>
            <person name="Takahashi T."/>
            <person name="Nishimura K."/>
        </authorList>
    </citation>
    <scope>NUCLEOTIDE SEQUENCE</scope>
</reference>
<dbReference type="GO" id="GO:0006353">
    <property type="term" value="P:DNA-templated transcription termination"/>
    <property type="evidence" value="ECO:0007669"/>
    <property type="project" value="UniProtKB-KW"/>
</dbReference>
<evidence type="ECO:0000256" key="4">
    <source>
        <dbReference type="SAM" id="MobiDB-lite"/>
    </source>
</evidence>
<keyword evidence="6" id="KW-1185">Reference proteome</keyword>
<evidence type="ECO:0000313" key="6">
    <source>
        <dbReference type="Proteomes" id="UP001187192"/>
    </source>
</evidence>
<keyword evidence="2" id="KW-0806">Transcription termination</keyword>
<dbReference type="PANTHER" id="PTHR13068">
    <property type="entry name" value="CGI-12 PROTEIN-RELATED"/>
    <property type="match status" value="1"/>
</dbReference>
<evidence type="ECO:0000256" key="3">
    <source>
        <dbReference type="ARBA" id="ARBA00022946"/>
    </source>
</evidence>
<dbReference type="PANTHER" id="PTHR13068:SF98">
    <property type="entry name" value="TRANSCRIPTION TERMINATION FACTOR MTERF2, CHLOROPLASTIC"/>
    <property type="match status" value="1"/>
</dbReference>
<dbReference type="EMBL" id="BTGU01000007">
    <property type="protein sequence ID" value="GMN37388.1"/>
    <property type="molecule type" value="Genomic_DNA"/>
</dbReference>
<dbReference type="GO" id="GO:0003676">
    <property type="term" value="F:nucleic acid binding"/>
    <property type="evidence" value="ECO:0007669"/>
    <property type="project" value="InterPro"/>
</dbReference>
<comment type="similarity">
    <text evidence="1">Belongs to the mTERF family.</text>
</comment>
<dbReference type="InterPro" id="IPR003690">
    <property type="entry name" value="MTERF"/>
</dbReference>
<keyword evidence="3" id="KW-0809">Transit peptide</keyword>
<comment type="caution">
    <text evidence="5">The sequence shown here is derived from an EMBL/GenBank/DDBJ whole genome shotgun (WGS) entry which is preliminary data.</text>
</comment>
<dbReference type="AlphaFoldDB" id="A0AA88CWD0"/>
<protein>
    <recommendedName>
        <fullName evidence="7">Embryo defective 2219</fullName>
    </recommendedName>
</protein>
<keyword evidence="2" id="KW-0805">Transcription regulation</keyword>
<accession>A0AA88CWD0</accession>
<dbReference type="InterPro" id="IPR038538">
    <property type="entry name" value="MTERF_sf"/>
</dbReference>
<organism evidence="5 6">
    <name type="scientific">Ficus carica</name>
    <name type="common">Common fig</name>
    <dbReference type="NCBI Taxonomy" id="3494"/>
    <lineage>
        <taxon>Eukaryota</taxon>
        <taxon>Viridiplantae</taxon>
        <taxon>Streptophyta</taxon>
        <taxon>Embryophyta</taxon>
        <taxon>Tracheophyta</taxon>
        <taxon>Spermatophyta</taxon>
        <taxon>Magnoliopsida</taxon>
        <taxon>eudicotyledons</taxon>
        <taxon>Gunneridae</taxon>
        <taxon>Pentapetalae</taxon>
        <taxon>rosids</taxon>
        <taxon>fabids</taxon>
        <taxon>Rosales</taxon>
        <taxon>Moraceae</taxon>
        <taxon>Ficeae</taxon>
        <taxon>Ficus</taxon>
    </lineage>
</organism>
<keyword evidence="2" id="KW-0804">Transcription</keyword>
<dbReference type="FunFam" id="1.25.70.10:FF:000009">
    <property type="entry name" value="BnaA09g42960D protein"/>
    <property type="match status" value="1"/>
</dbReference>
<dbReference type="SMART" id="SM00733">
    <property type="entry name" value="Mterf"/>
    <property type="match status" value="7"/>
</dbReference>
<name>A0AA88CWD0_FICCA</name>
<gene>
    <name evidence="5" type="ORF">TIFTF001_006767</name>
</gene>
<dbReference type="Gene3D" id="1.25.70.10">
    <property type="entry name" value="Transcription termination factor 3, mitochondrial"/>
    <property type="match status" value="2"/>
</dbReference>
<feature type="compositionally biased region" description="Pro residues" evidence="4">
    <location>
        <begin position="32"/>
        <end position="42"/>
    </location>
</feature>
<dbReference type="Pfam" id="PF02536">
    <property type="entry name" value="mTERF"/>
    <property type="match status" value="1"/>
</dbReference>
<sequence>MLSCTPCHHHYHYSPTLPPRASLLRRRDDEALPPPLPPPPELNPRRHNSKSTALLLRHLSHQSPAPHLSDSLPNPEDLQHRHVSPEERARLLELSLVRRRTPQFPGSIYVQSPGDADVATSLPPIQSLLFRDRGGDDDDEREMIVRAIEIRRKVTAEIFKEAMRKGKFGITYTTNVADRLGEFIDYVMVEAASLKRLPEYSDSTFNVRAKTVIQDSNVVPLISTLSWLVVGFSSISFLGSLVSTMVLEYLPVGALEAAEERYNNYVKKKVGSRERGFDIHEKNLPELIQSANNSETWMENLLHYSQIRSIDTHSRILHETPAKQGDVEVWRAAACSHIGSGPGKRAAAPAWWLKHNSLSYPQIAKLICMTKGNLESISRVAEWLKTVHVKGRFIGLVMLKAGEKLFKCTNKESDEIVEYLERNGVRREWMGYVFSRCPQLLSYTMEEVESRVRFFLDMGMNEKDFGTMVFDYPRVNYLKEFGLNHKEVGKLLAFKPQLMGCSIEERWKPLVKYLYYHGISQDGMRRILTIKPMVFCVDLEATIVPKVQFFQDIGVRDDAIGNMLVKFPPLLTYSLHKKIRPVVIFLMTKAGVNERDIGKVIALGPELLACSIVHKLEINVKYFLSLGIRLRQLGEMIADFPMLLRYNVDLLRPKYRYLRRTMVRPLEDLIEFPRFLSYSLDGRIIPRHKILVENRINMKLRYMLASTDEEFEKRIEAIKERRKRFESGIRNDDPLTTEKIDGNDATVNRTTVDFSESDVES</sequence>
<evidence type="ECO:0000256" key="2">
    <source>
        <dbReference type="ARBA" id="ARBA00022472"/>
    </source>
</evidence>
<proteinExistence type="inferred from homology"/>